<feature type="non-terminal residue" evidence="2">
    <location>
        <position position="86"/>
    </location>
</feature>
<evidence type="ECO:0000313" key="2">
    <source>
        <dbReference type="EMBL" id="GFD58208.1"/>
    </source>
</evidence>
<accession>A0A699XJL5</accession>
<name>A0A699XJL5_TANCI</name>
<protein>
    <submittedName>
        <fullName evidence="2">Uncharacterized protein</fullName>
    </submittedName>
</protein>
<organism evidence="2">
    <name type="scientific">Tanacetum cinerariifolium</name>
    <name type="common">Dalmatian daisy</name>
    <name type="synonym">Chrysanthemum cinerariifolium</name>
    <dbReference type="NCBI Taxonomy" id="118510"/>
    <lineage>
        <taxon>Eukaryota</taxon>
        <taxon>Viridiplantae</taxon>
        <taxon>Streptophyta</taxon>
        <taxon>Embryophyta</taxon>
        <taxon>Tracheophyta</taxon>
        <taxon>Spermatophyta</taxon>
        <taxon>Magnoliopsida</taxon>
        <taxon>eudicotyledons</taxon>
        <taxon>Gunneridae</taxon>
        <taxon>Pentapetalae</taxon>
        <taxon>asterids</taxon>
        <taxon>campanulids</taxon>
        <taxon>Asterales</taxon>
        <taxon>Asteraceae</taxon>
        <taxon>Asteroideae</taxon>
        <taxon>Anthemideae</taxon>
        <taxon>Anthemidinae</taxon>
        <taxon>Tanacetum</taxon>
    </lineage>
</organism>
<reference evidence="2" key="1">
    <citation type="journal article" date="2019" name="Sci. Rep.">
        <title>Draft genome of Tanacetum cinerariifolium, the natural source of mosquito coil.</title>
        <authorList>
            <person name="Yamashiro T."/>
            <person name="Shiraishi A."/>
            <person name="Satake H."/>
            <person name="Nakayama K."/>
        </authorList>
    </citation>
    <scope>NUCLEOTIDE SEQUENCE</scope>
</reference>
<feature type="region of interest" description="Disordered" evidence="1">
    <location>
        <begin position="23"/>
        <end position="66"/>
    </location>
</feature>
<gene>
    <name evidence="2" type="ORF">Tci_930177</name>
</gene>
<sequence length="86" mass="8833">GRGAQRGGGLFIEQAGVGLAPAAGSRLRADKQRVEARRERREAGREAQVAERGARRGGQGHGRTLAGAGVGIEEIFDAGKVVGDLG</sequence>
<dbReference type="AlphaFoldDB" id="A0A699XJL5"/>
<evidence type="ECO:0000256" key="1">
    <source>
        <dbReference type="SAM" id="MobiDB-lite"/>
    </source>
</evidence>
<proteinExistence type="predicted"/>
<feature type="compositionally biased region" description="Basic and acidic residues" evidence="1">
    <location>
        <begin position="27"/>
        <end position="54"/>
    </location>
</feature>
<feature type="non-terminal residue" evidence="2">
    <location>
        <position position="1"/>
    </location>
</feature>
<comment type="caution">
    <text evidence="2">The sequence shown here is derived from an EMBL/GenBank/DDBJ whole genome shotgun (WGS) entry which is preliminary data.</text>
</comment>
<dbReference type="EMBL" id="BKCJ011850003">
    <property type="protein sequence ID" value="GFD58208.1"/>
    <property type="molecule type" value="Genomic_DNA"/>
</dbReference>